<dbReference type="InterPro" id="IPR011051">
    <property type="entry name" value="RmlC_Cupin_sf"/>
</dbReference>
<dbReference type="AlphaFoldDB" id="A0A1X6ZUM8"/>
<dbReference type="Pfam" id="PF04115">
    <property type="entry name" value="Ureidogly_lyase"/>
    <property type="match status" value="1"/>
</dbReference>
<dbReference type="GO" id="GO:0000256">
    <property type="term" value="P:allantoin catabolic process"/>
    <property type="evidence" value="ECO:0007669"/>
    <property type="project" value="InterPro"/>
</dbReference>
<dbReference type="GO" id="GO:0006144">
    <property type="term" value="P:purine nucleobase metabolic process"/>
    <property type="evidence" value="ECO:0007669"/>
    <property type="project" value="UniProtKB-KW"/>
</dbReference>
<dbReference type="SUPFAM" id="SSF51182">
    <property type="entry name" value="RmlC-like cupins"/>
    <property type="match status" value="1"/>
</dbReference>
<keyword evidence="6" id="KW-1185">Reference proteome</keyword>
<dbReference type="GO" id="GO:0050385">
    <property type="term" value="F:ureidoglycolate lyase activity"/>
    <property type="evidence" value="ECO:0007669"/>
    <property type="project" value="UniProtKB-EC"/>
</dbReference>
<dbReference type="OrthoDB" id="9804602at2"/>
<dbReference type="RefSeq" id="WP_085818878.1">
    <property type="nucleotide sequence ID" value="NZ_FWFU01000004.1"/>
</dbReference>
<keyword evidence="3 5" id="KW-0456">Lyase</keyword>
<dbReference type="Proteomes" id="UP000193207">
    <property type="component" value="Unassembled WGS sequence"/>
</dbReference>
<evidence type="ECO:0000313" key="5">
    <source>
        <dbReference type="EMBL" id="SLN60130.1"/>
    </source>
</evidence>
<gene>
    <name evidence="5" type="primary">allA</name>
    <name evidence="5" type="ORF">ROH8110_03367</name>
</gene>
<dbReference type="Gene3D" id="2.60.120.480">
    <property type="entry name" value="Ureidoglycolate hydrolase"/>
    <property type="match status" value="1"/>
</dbReference>
<protein>
    <submittedName>
        <fullName evidence="5">Ureidoglycolate lyase</fullName>
        <ecNumber evidence="5">4.3.2.3</ecNumber>
    </submittedName>
</protein>
<evidence type="ECO:0000256" key="4">
    <source>
        <dbReference type="ARBA" id="ARBA00047684"/>
    </source>
</evidence>
<proteinExistence type="predicted"/>
<evidence type="ECO:0000256" key="2">
    <source>
        <dbReference type="ARBA" id="ARBA00022631"/>
    </source>
</evidence>
<dbReference type="GO" id="GO:0004848">
    <property type="term" value="F:ureidoglycolate hydrolase activity"/>
    <property type="evidence" value="ECO:0007669"/>
    <property type="project" value="InterPro"/>
</dbReference>
<evidence type="ECO:0000313" key="6">
    <source>
        <dbReference type="Proteomes" id="UP000193207"/>
    </source>
</evidence>
<dbReference type="InterPro" id="IPR007247">
    <property type="entry name" value="Ureidogly_lyase"/>
</dbReference>
<dbReference type="EMBL" id="FWFU01000004">
    <property type="protein sequence ID" value="SLN60130.1"/>
    <property type="molecule type" value="Genomic_DNA"/>
</dbReference>
<sequence length="164" mass="17614">MTGALLAEPLTAAAFRSFGDVIEAGGAPDMLINEGLCGRFHDRARLDFTDGRAGLSLFDAEARSWPCRIDMMERHPLGSQTFVPLNGVAMLVTVAPDEGGRPGAPRAFLSGPGQVVNLLRATWHGVLAPMGARGHYAVIDRIGPGENLEEYRFKTPLYVEGPQP</sequence>
<accession>A0A1X6ZUM8</accession>
<dbReference type="InterPro" id="IPR024060">
    <property type="entry name" value="Ureidoglycolate_lyase_dom_sf"/>
</dbReference>
<comment type="subunit">
    <text evidence="1">Homodimer.</text>
</comment>
<organism evidence="5 6">
    <name type="scientific">Roseovarius halotolerans</name>
    <dbReference type="NCBI Taxonomy" id="505353"/>
    <lineage>
        <taxon>Bacteria</taxon>
        <taxon>Pseudomonadati</taxon>
        <taxon>Pseudomonadota</taxon>
        <taxon>Alphaproteobacteria</taxon>
        <taxon>Rhodobacterales</taxon>
        <taxon>Roseobacteraceae</taxon>
        <taxon>Roseovarius</taxon>
    </lineage>
</organism>
<comment type="catalytic activity">
    <reaction evidence="4">
        <text>(S)-ureidoglycolate = urea + glyoxylate</text>
        <dbReference type="Rhea" id="RHEA:11304"/>
        <dbReference type="ChEBI" id="CHEBI:16199"/>
        <dbReference type="ChEBI" id="CHEBI:36655"/>
        <dbReference type="ChEBI" id="CHEBI:57296"/>
        <dbReference type="EC" id="4.3.2.3"/>
    </reaction>
</comment>
<dbReference type="PIRSF" id="PIRSF017306">
    <property type="entry name" value="Ureidogly_hydro"/>
    <property type="match status" value="1"/>
</dbReference>
<evidence type="ECO:0000256" key="1">
    <source>
        <dbReference type="ARBA" id="ARBA00011738"/>
    </source>
</evidence>
<dbReference type="PANTHER" id="PTHR21221">
    <property type="entry name" value="UREIDOGLYCOLATE HYDROLASE"/>
    <property type="match status" value="1"/>
</dbReference>
<dbReference type="CDD" id="cd20298">
    <property type="entry name" value="cupin_UAH"/>
    <property type="match status" value="1"/>
</dbReference>
<name>A0A1X6ZUM8_9RHOB</name>
<evidence type="ECO:0000256" key="3">
    <source>
        <dbReference type="ARBA" id="ARBA00023239"/>
    </source>
</evidence>
<reference evidence="5 6" key="1">
    <citation type="submission" date="2017-03" db="EMBL/GenBank/DDBJ databases">
        <authorList>
            <person name="Afonso C.L."/>
            <person name="Miller P.J."/>
            <person name="Scott M.A."/>
            <person name="Spackman E."/>
            <person name="Goraichik I."/>
            <person name="Dimitrov K.M."/>
            <person name="Suarez D.L."/>
            <person name="Swayne D.E."/>
        </authorList>
    </citation>
    <scope>NUCLEOTIDE SEQUENCE [LARGE SCALE GENOMIC DNA]</scope>
    <source>
        <strain evidence="5 6">CECT 8110</strain>
    </source>
</reference>
<dbReference type="PANTHER" id="PTHR21221:SF1">
    <property type="entry name" value="UREIDOGLYCOLATE LYASE"/>
    <property type="match status" value="1"/>
</dbReference>
<keyword evidence="2" id="KW-0659">Purine metabolism</keyword>
<dbReference type="InterPro" id="IPR047233">
    <property type="entry name" value="UAH_cupin"/>
</dbReference>
<dbReference type="EC" id="4.3.2.3" evidence="5"/>